<keyword evidence="11" id="KW-1185">Reference proteome</keyword>
<evidence type="ECO:0000313" key="10">
    <source>
        <dbReference type="EMBL" id="MEF2156039.1"/>
    </source>
</evidence>
<reference evidence="10 11" key="1">
    <citation type="submission" date="2024-01" db="EMBL/GenBank/DDBJ databases">
        <title>Novel species of the genus Luteimonas isolated from rivers.</title>
        <authorList>
            <person name="Lu H."/>
        </authorList>
    </citation>
    <scope>NUCLEOTIDE SEQUENCE [LARGE SCALE GENOMIC DNA]</scope>
    <source>
        <strain evidence="10 11">FXH3W</strain>
    </source>
</reference>
<evidence type="ECO:0000256" key="6">
    <source>
        <dbReference type="ARBA" id="ARBA00023136"/>
    </source>
</evidence>
<keyword evidence="5 8" id="KW-0406">Ion transport</keyword>
<dbReference type="RefSeq" id="WP_331703962.1">
    <property type="nucleotide sequence ID" value="NZ_JAZHBO010000002.1"/>
</dbReference>
<dbReference type="Proteomes" id="UP001356170">
    <property type="component" value="Unassembled WGS sequence"/>
</dbReference>
<protein>
    <recommendedName>
        <fullName evidence="8">Putative manganese efflux pump MntP</fullName>
    </recommendedName>
</protein>
<organism evidence="10 11">
    <name type="scientific">Aquilutibacter rugosus</name>
    <dbReference type="NCBI Taxonomy" id="3115820"/>
    <lineage>
        <taxon>Bacteria</taxon>
        <taxon>Pseudomonadati</taxon>
        <taxon>Pseudomonadota</taxon>
        <taxon>Gammaproteobacteria</taxon>
        <taxon>Lysobacterales</taxon>
        <taxon>Lysobacteraceae</taxon>
        <taxon>Aquilutibacter</taxon>
    </lineage>
</organism>
<dbReference type="HAMAP" id="MF_01521">
    <property type="entry name" value="MntP_pump"/>
    <property type="match status" value="1"/>
</dbReference>
<gene>
    <name evidence="8" type="primary">mntP</name>
    <name evidence="10" type="ORF">V3390_07320</name>
</gene>
<evidence type="ECO:0000256" key="2">
    <source>
        <dbReference type="ARBA" id="ARBA00022475"/>
    </source>
</evidence>
<keyword evidence="2 8" id="KW-1003">Cell membrane</keyword>
<keyword evidence="6 8" id="KW-0472">Membrane</keyword>
<comment type="subcellular location">
    <subcellularLocation>
        <location evidence="8">Cell membrane</location>
        <topology evidence="8">Multi-pass membrane protein</topology>
    </subcellularLocation>
</comment>
<evidence type="ECO:0000256" key="7">
    <source>
        <dbReference type="ARBA" id="ARBA00023211"/>
    </source>
</evidence>
<feature type="chain" id="PRO_5046748298" description="Putative manganese efflux pump MntP" evidence="9">
    <location>
        <begin position="20"/>
        <end position="185"/>
    </location>
</feature>
<keyword evidence="4 8" id="KW-1133">Transmembrane helix</keyword>
<feature type="transmembrane region" description="Helical" evidence="8">
    <location>
        <begin position="167"/>
        <end position="184"/>
    </location>
</feature>
<name>A0ABU7UZS9_9GAMM</name>
<dbReference type="InterPro" id="IPR003810">
    <property type="entry name" value="Mntp/YtaF"/>
</dbReference>
<comment type="similarity">
    <text evidence="8">Belongs to the MntP (TC 9.B.29) family.</text>
</comment>
<dbReference type="InterPro" id="IPR022929">
    <property type="entry name" value="Put_MntP"/>
</dbReference>
<evidence type="ECO:0000256" key="9">
    <source>
        <dbReference type="SAM" id="SignalP"/>
    </source>
</evidence>
<feature type="transmembrane region" description="Helical" evidence="8">
    <location>
        <begin position="35"/>
        <end position="56"/>
    </location>
</feature>
<proteinExistence type="inferred from homology"/>
<dbReference type="EMBL" id="JAZHBO010000002">
    <property type="protein sequence ID" value="MEF2156039.1"/>
    <property type="molecule type" value="Genomic_DNA"/>
</dbReference>
<evidence type="ECO:0000313" key="11">
    <source>
        <dbReference type="Proteomes" id="UP001356170"/>
    </source>
</evidence>
<dbReference type="Pfam" id="PF02659">
    <property type="entry name" value="Mntp"/>
    <property type="match status" value="1"/>
</dbReference>
<evidence type="ECO:0000256" key="5">
    <source>
        <dbReference type="ARBA" id="ARBA00023065"/>
    </source>
</evidence>
<feature type="signal peptide" evidence="9">
    <location>
        <begin position="1"/>
        <end position="19"/>
    </location>
</feature>
<keyword evidence="3 8" id="KW-0812">Transmembrane</keyword>
<evidence type="ECO:0000256" key="3">
    <source>
        <dbReference type="ARBA" id="ARBA00022692"/>
    </source>
</evidence>
<evidence type="ECO:0000256" key="1">
    <source>
        <dbReference type="ARBA" id="ARBA00022448"/>
    </source>
</evidence>
<dbReference type="PANTHER" id="PTHR35529:SF1">
    <property type="entry name" value="MANGANESE EFFLUX PUMP MNTP-RELATED"/>
    <property type="match status" value="1"/>
</dbReference>
<keyword evidence="9" id="KW-0732">Signal</keyword>
<comment type="caution">
    <text evidence="10">The sequence shown here is derived from an EMBL/GenBank/DDBJ whole genome shotgun (WGS) entry which is preliminary data.</text>
</comment>
<evidence type="ECO:0000256" key="8">
    <source>
        <dbReference type="HAMAP-Rule" id="MF_01521"/>
    </source>
</evidence>
<feature type="transmembrane region" description="Helical" evidence="8">
    <location>
        <begin position="109"/>
        <end position="130"/>
    </location>
</feature>
<keyword evidence="1 8" id="KW-0813">Transport</keyword>
<feature type="transmembrane region" description="Helical" evidence="8">
    <location>
        <begin position="68"/>
        <end position="85"/>
    </location>
</feature>
<dbReference type="PANTHER" id="PTHR35529">
    <property type="entry name" value="MANGANESE EFFLUX PUMP MNTP-RELATED"/>
    <property type="match status" value="1"/>
</dbReference>
<accession>A0ABU7UZS9</accession>
<evidence type="ECO:0000256" key="4">
    <source>
        <dbReference type="ARBA" id="ARBA00022989"/>
    </source>
</evidence>
<feature type="transmembrane region" description="Helical" evidence="8">
    <location>
        <begin position="137"/>
        <end position="155"/>
    </location>
</feature>
<comment type="function">
    <text evidence="8">Probably functions as a manganese efflux pump.</text>
</comment>
<keyword evidence="7 8" id="KW-0464">Manganese</keyword>
<sequence>MSLIALLALAFAMAADAFAVSVSHGARLKTMRWGEATRIAIVFGAMQGLMPLIGWYLGRAAAVWVETWGRYIAFALLAGVALKMLKEARSVGDDDALGGEDGRVSNLELLVAGVATSLDALAAGVGLAFVDLSISQTAAVIAICTFVLSLLGVWLGRQIGTLVGKGAEYAGAIILLVLAVSFLLR</sequence>